<dbReference type="InterPro" id="IPR035441">
    <property type="entry name" value="TFIIS/LEDGF_dom_sf"/>
</dbReference>
<evidence type="ECO:0000256" key="2">
    <source>
        <dbReference type="ARBA" id="ARBA00009681"/>
    </source>
</evidence>
<feature type="domain" description="TFIIS N-terminal" evidence="11">
    <location>
        <begin position="28"/>
        <end position="103"/>
    </location>
</feature>
<dbReference type="AlphaFoldDB" id="A0A1I7XQI8"/>
<dbReference type="GO" id="GO:0006357">
    <property type="term" value="P:regulation of transcription by RNA polymerase II"/>
    <property type="evidence" value="ECO:0007669"/>
    <property type="project" value="InterPro"/>
</dbReference>
<dbReference type="Pfam" id="PF08711">
    <property type="entry name" value="Med26"/>
    <property type="match status" value="1"/>
</dbReference>
<evidence type="ECO:0000256" key="8">
    <source>
        <dbReference type="ARBA" id="ARBA00031968"/>
    </source>
</evidence>
<evidence type="ECO:0000259" key="11">
    <source>
        <dbReference type="PROSITE" id="PS51319"/>
    </source>
</evidence>
<evidence type="ECO:0000313" key="13">
    <source>
        <dbReference type="WBParaSite" id="Hba_19604"/>
    </source>
</evidence>
<keyword evidence="7 9" id="KW-0539">Nucleus</keyword>
<protein>
    <recommendedName>
        <fullName evidence="3">Mediator of RNA polymerase II transcription subunit 26</fullName>
    </recommendedName>
    <alternativeName>
        <fullName evidence="8">Mediator complex subunit 26</fullName>
    </alternativeName>
</protein>
<feature type="region of interest" description="Disordered" evidence="10">
    <location>
        <begin position="103"/>
        <end position="178"/>
    </location>
</feature>
<dbReference type="InterPro" id="IPR003617">
    <property type="entry name" value="TFIIS/CRSP70_N_sub"/>
</dbReference>
<proteinExistence type="inferred from homology"/>
<reference evidence="13" key="1">
    <citation type="submission" date="2016-11" db="UniProtKB">
        <authorList>
            <consortium name="WormBaseParasite"/>
        </authorList>
    </citation>
    <scope>IDENTIFICATION</scope>
</reference>
<evidence type="ECO:0000256" key="10">
    <source>
        <dbReference type="SAM" id="MobiDB-lite"/>
    </source>
</evidence>
<evidence type="ECO:0000256" key="3">
    <source>
        <dbReference type="ARBA" id="ARBA00019686"/>
    </source>
</evidence>
<evidence type="ECO:0000256" key="9">
    <source>
        <dbReference type="PROSITE-ProRule" id="PRU00649"/>
    </source>
</evidence>
<dbReference type="PANTHER" id="PTHR15201">
    <property type="entry name" value="CRSP70"/>
    <property type="match status" value="1"/>
</dbReference>
<comment type="similarity">
    <text evidence="2">Belongs to the Mediator complex subunit 26 family.</text>
</comment>
<dbReference type="GO" id="GO:0010628">
    <property type="term" value="P:positive regulation of gene expression"/>
    <property type="evidence" value="ECO:0007669"/>
    <property type="project" value="TreeGrafter"/>
</dbReference>
<dbReference type="Gene3D" id="1.20.930.10">
    <property type="entry name" value="Conserved domain common to transcription factors TFIIS, elongin A, CRSP70"/>
    <property type="match status" value="1"/>
</dbReference>
<dbReference type="CDD" id="cd00183">
    <property type="entry name" value="TFIIS_I"/>
    <property type="match status" value="1"/>
</dbReference>
<keyword evidence="12" id="KW-1185">Reference proteome</keyword>
<feature type="region of interest" description="Disordered" evidence="10">
    <location>
        <begin position="338"/>
        <end position="362"/>
    </location>
</feature>
<dbReference type="GO" id="GO:0070847">
    <property type="term" value="C:core mediator complex"/>
    <property type="evidence" value="ECO:0007669"/>
    <property type="project" value="TreeGrafter"/>
</dbReference>
<evidence type="ECO:0000256" key="5">
    <source>
        <dbReference type="ARBA" id="ARBA00023159"/>
    </source>
</evidence>
<dbReference type="SMART" id="SM00509">
    <property type="entry name" value="TFS2N"/>
    <property type="match status" value="1"/>
</dbReference>
<dbReference type="PROSITE" id="PS51319">
    <property type="entry name" value="TFIIS_N"/>
    <property type="match status" value="1"/>
</dbReference>
<evidence type="ECO:0000256" key="4">
    <source>
        <dbReference type="ARBA" id="ARBA00023015"/>
    </source>
</evidence>
<evidence type="ECO:0000256" key="1">
    <source>
        <dbReference type="ARBA" id="ARBA00004123"/>
    </source>
</evidence>
<keyword evidence="5" id="KW-0010">Activator</keyword>
<accession>A0A1I7XQI8</accession>
<keyword evidence="4" id="KW-0805">Transcription regulation</keyword>
<dbReference type="PANTHER" id="PTHR15201:SF1">
    <property type="entry name" value="MEDIATOR OF RNA POLYMERASE II TRANSCRIPTION SUBUNIT 26"/>
    <property type="match status" value="1"/>
</dbReference>
<comment type="subcellular location">
    <subcellularLocation>
        <location evidence="1 9">Nucleus</location>
    </subcellularLocation>
</comment>
<dbReference type="InterPro" id="IPR017923">
    <property type="entry name" value="TFIIS_N"/>
</dbReference>
<name>A0A1I7XQI8_HETBA</name>
<feature type="compositionally biased region" description="Low complexity" evidence="10">
    <location>
        <begin position="346"/>
        <end position="359"/>
    </location>
</feature>
<dbReference type="Proteomes" id="UP000095283">
    <property type="component" value="Unplaced"/>
</dbReference>
<evidence type="ECO:0000313" key="12">
    <source>
        <dbReference type="Proteomes" id="UP000095283"/>
    </source>
</evidence>
<dbReference type="GO" id="GO:0016592">
    <property type="term" value="C:mediator complex"/>
    <property type="evidence" value="ECO:0007669"/>
    <property type="project" value="InterPro"/>
</dbReference>
<organism evidence="12 13">
    <name type="scientific">Heterorhabditis bacteriophora</name>
    <name type="common">Entomopathogenic nematode worm</name>
    <dbReference type="NCBI Taxonomy" id="37862"/>
    <lineage>
        <taxon>Eukaryota</taxon>
        <taxon>Metazoa</taxon>
        <taxon>Ecdysozoa</taxon>
        <taxon>Nematoda</taxon>
        <taxon>Chromadorea</taxon>
        <taxon>Rhabditida</taxon>
        <taxon>Rhabditina</taxon>
        <taxon>Rhabditomorpha</taxon>
        <taxon>Strongyloidea</taxon>
        <taxon>Heterorhabditidae</taxon>
        <taxon>Heterorhabditis</taxon>
    </lineage>
</organism>
<keyword evidence="6" id="KW-0804">Transcription</keyword>
<feature type="compositionally biased region" description="Polar residues" evidence="10">
    <location>
        <begin position="104"/>
        <end position="118"/>
    </location>
</feature>
<feature type="compositionally biased region" description="Polar residues" evidence="10">
    <location>
        <begin position="139"/>
        <end position="178"/>
    </location>
</feature>
<dbReference type="GO" id="GO:0003712">
    <property type="term" value="F:transcription coregulator activity"/>
    <property type="evidence" value="ECO:0007669"/>
    <property type="project" value="TreeGrafter"/>
</dbReference>
<dbReference type="InterPro" id="IPR042376">
    <property type="entry name" value="MED26"/>
</dbReference>
<evidence type="ECO:0000256" key="6">
    <source>
        <dbReference type="ARBA" id="ARBA00023163"/>
    </source>
</evidence>
<sequence>MVACAAVATQPPVSLAVPMTPCTLTVEQLKQHLLSAIENGKCETACDVLSELEKVPINKEILESTRVGAIVNDVRKKTVEQWPLLSKRCRALIKAWQKLVEVRPTSSGTSSANGTPNLVSPGAAKLSRRVTPCTPVNRRVTSTGMSAGRSTTVSPANSSYAPKELSSPTNGVLHKSQSVGADLLSRGDDIRNGKRKADDVPAVVPFAMKRTKTAIGSLASPASTASTPQSVLAARKAVQSTTELVAQLSQNLPEHMSIDSSIREHEEKVKREQQDEELAMQLYGGASTSSPYIQIERKKENTRGDRNQLKFLLHLVSAPEERRGGLILRLPRIAPIKEDTQEDIQSPLTSRPTSSLTRPESAGSSKVDWFAMLPSLDELKSKAEQIRAVRAEPDQHDPTKAYLMRVKERDVLALPYLDVPIKPDFIQYRYPDGGQYYAEENFSYGAVRPS</sequence>
<dbReference type="SUPFAM" id="SSF47676">
    <property type="entry name" value="Conserved domain common to transcription factors TFIIS, elongin A, CRSP70"/>
    <property type="match status" value="1"/>
</dbReference>
<evidence type="ECO:0000256" key="7">
    <source>
        <dbReference type="ARBA" id="ARBA00023242"/>
    </source>
</evidence>
<dbReference type="WBParaSite" id="Hba_19604">
    <property type="protein sequence ID" value="Hba_19604"/>
    <property type="gene ID" value="Hba_19604"/>
</dbReference>